<protein>
    <submittedName>
        <fullName evidence="1">Uncharacterized protein</fullName>
    </submittedName>
</protein>
<evidence type="ECO:0000313" key="1">
    <source>
        <dbReference type="EMBL" id="KAJ4841733.1"/>
    </source>
</evidence>
<dbReference type="Proteomes" id="UP001141552">
    <property type="component" value="Unassembled WGS sequence"/>
</dbReference>
<reference evidence="1" key="1">
    <citation type="submission" date="2022-02" db="EMBL/GenBank/DDBJ databases">
        <authorList>
            <person name="Henning P.M."/>
            <person name="McCubbin A.G."/>
            <person name="Shore J.S."/>
        </authorList>
    </citation>
    <scope>NUCLEOTIDE SEQUENCE</scope>
    <source>
        <strain evidence="1">F60SS</strain>
        <tissue evidence="1">Leaves</tissue>
    </source>
</reference>
<feature type="non-terminal residue" evidence="1">
    <location>
        <position position="1"/>
    </location>
</feature>
<name>A0A9Q0G1Z6_9ROSI</name>
<organism evidence="1 2">
    <name type="scientific">Turnera subulata</name>
    <dbReference type="NCBI Taxonomy" id="218843"/>
    <lineage>
        <taxon>Eukaryota</taxon>
        <taxon>Viridiplantae</taxon>
        <taxon>Streptophyta</taxon>
        <taxon>Embryophyta</taxon>
        <taxon>Tracheophyta</taxon>
        <taxon>Spermatophyta</taxon>
        <taxon>Magnoliopsida</taxon>
        <taxon>eudicotyledons</taxon>
        <taxon>Gunneridae</taxon>
        <taxon>Pentapetalae</taxon>
        <taxon>rosids</taxon>
        <taxon>fabids</taxon>
        <taxon>Malpighiales</taxon>
        <taxon>Passifloraceae</taxon>
        <taxon>Turnera</taxon>
    </lineage>
</organism>
<comment type="caution">
    <text evidence="1">The sequence shown here is derived from an EMBL/GenBank/DDBJ whole genome shotgun (WGS) entry which is preliminary data.</text>
</comment>
<keyword evidence="2" id="KW-1185">Reference proteome</keyword>
<gene>
    <name evidence="1" type="ORF">Tsubulata_003018</name>
</gene>
<accession>A0A9Q0G1Z6</accession>
<proteinExistence type="predicted"/>
<sequence>SQIETPILRVNSSQRLIPLLPFAVFVAGIKKFERARPQLKQAVIGFYN</sequence>
<evidence type="ECO:0000313" key="2">
    <source>
        <dbReference type="Proteomes" id="UP001141552"/>
    </source>
</evidence>
<dbReference type="AlphaFoldDB" id="A0A9Q0G1Z6"/>
<dbReference type="EMBL" id="JAKUCV010002707">
    <property type="protein sequence ID" value="KAJ4841733.1"/>
    <property type="molecule type" value="Genomic_DNA"/>
</dbReference>
<reference evidence="1" key="2">
    <citation type="journal article" date="2023" name="Plants (Basel)">
        <title>Annotation of the Turnera subulata (Passifloraceae) Draft Genome Reveals the S-Locus Evolved after the Divergence of Turneroideae from Passifloroideae in a Stepwise Manner.</title>
        <authorList>
            <person name="Henning P.M."/>
            <person name="Roalson E.H."/>
            <person name="Mir W."/>
            <person name="McCubbin A.G."/>
            <person name="Shore J.S."/>
        </authorList>
    </citation>
    <scope>NUCLEOTIDE SEQUENCE</scope>
    <source>
        <strain evidence="1">F60SS</strain>
    </source>
</reference>